<accession>A0A9P0AWW0</accession>
<dbReference type="Pfam" id="PF16065">
    <property type="entry name" value="DUF4807"/>
    <property type="match status" value="1"/>
</dbReference>
<dbReference type="PANTHER" id="PTHR36693:SF1">
    <property type="entry name" value="GH02722P"/>
    <property type="match status" value="1"/>
</dbReference>
<evidence type="ECO:0000313" key="1">
    <source>
        <dbReference type="EMBL" id="CAH0549279.1"/>
    </source>
</evidence>
<protein>
    <submittedName>
        <fullName evidence="1">Uncharacterized protein</fullName>
    </submittedName>
</protein>
<name>A0A9P0AWW0_BRAAE</name>
<sequence length="244" mass="28932">MLTKEILNKNKICVKISDKTYTYGEYLLKKHGIEKNIVENNINYKEYCLDGVFVHYLIKELFLSDFYRVNFILYNLKCDKFVGGVIFLLIPTKYDLIDYNWNFRVSRMVREQCELEHALSWLSTLGGAFSALGDYYSNCADIAGRISSHQLKLAFKLGDPNIAARCNLYYSLSLIQQRKFREAKKIVFNIYEMAKNRVFQDYRLPKMCKGIWSKLQHEYSLHVNSQYREKIINKAVKYYKFVLF</sequence>
<proteinExistence type="predicted"/>
<gene>
    <name evidence="1" type="ORF">MELIAE_LOCUS2474</name>
</gene>
<dbReference type="OrthoDB" id="121932at2759"/>
<dbReference type="InterPro" id="IPR032072">
    <property type="entry name" value="DUF4807"/>
</dbReference>
<keyword evidence="2" id="KW-1185">Reference proteome</keyword>
<reference evidence="1" key="1">
    <citation type="submission" date="2021-12" db="EMBL/GenBank/DDBJ databases">
        <authorList>
            <person name="King R."/>
        </authorList>
    </citation>
    <scope>NUCLEOTIDE SEQUENCE</scope>
</reference>
<evidence type="ECO:0000313" key="2">
    <source>
        <dbReference type="Proteomes" id="UP001154078"/>
    </source>
</evidence>
<dbReference type="PANTHER" id="PTHR36693">
    <property type="entry name" value="GH02722P"/>
    <property type="match status" value="1"/>
</dbReference>
<organism evidence="1 2">
    <name type="scientific">Brassicogethes aeneus</name>
    <name type="common">Rape pollen beetle</name>
    <name type="synonym">Meligethes aeneus</name>
    <dbReference type="NCBI Taxonomy" id="1431903"/>
    <lineage>
        <taxon>Eukaryota</taxon>
        <taxon>Metazoa</taxon>
        <taxon>Ecdysozoa</taxon>
        <taxon>Arthropoda</taxon>
        <taxon>Hexapoda</taxon>
        <taxon>Insecta</taxon>
        <taxon>Pterygota</taxon>
        <taxon>Neoptera</taxon>
        <taxon>Endopterygota</taxon>
        <taxon>Coleoptera</taxon>
        <taxon>Polyphaga</taxon>
        <taxon>Cucujiformia</taxon>
        <taxon>Nitidulidae</taxon>
        <taxon>Meligethinae</taxon>
        <taxon>Brassicogethes</taxon>
    </lineage>
</organism>
<dbReference type="EMBL" id="OV121142">
    <property type="protein sequence ID" value="CAH0549279.1"/>
    <property type="molecule type" value="Genomic_DNA"/>
</dbReference>
<dbReference type="Proteomes" id="UP001154078">
    <property type="component" value="Chromosome 11"/>
</dbReference>
<dbReference type="AlphaFoldDB" id="A0A9P0AWW0"/>